<feature type="compositionally biased region" description="Acidic residues" evidence="1">
    <location>
        <begin position="226"/>
        <end position="238"/>
    </location>
</feature>
<keyword evidence="3" id="KW-1185">Reference proteome</keyword>
<feature type="region of interest" description="Disordered" evidence="1">
    <location>
        <begin position="40"/>
        <end position="67"/>
    </location>
</feature>
<dbReference type="AlphaFoldDB" id="A0A812T4K2"/>
<dbReference type="OrthoDB" id="424544at2759"/>
<gene>
    <name evidence="2" type="ORF">SPIL2461_LOCUS13141</name>
</gene>
<evidence type="ECO:0000313" key="2">
    <source>
        <dbReference type="EMBL" id="CAE7506813.1"/>
    </source>
</evidence>
<evidence type="ECO:0000313" key="3">
    <source>
        <dbReference type="Proteomes" id="UP000649617"/>
    </source>
</evidence>
<accession>A0A812T4K2</accession>
<dbReference type="EMBL" id="CAJNIZ010028313">
    <property type="protein sequence ID" value="CAE7506813.1"/>
    <property type="molecule type" value="Genomic_DNA"/>
</dbReference>
<feature type="compositionally biased region" description="Polar residues" evidence="1">
    <location>
        <begin position="188"/>
        <end position="199"/>
    </location>
</feature>
<protein>
    <submittedName>
        <fullName evidence="2">Uncharacterized protein</fullName>
    </submittedName>
</protein>
<dbReference type="Proteomes" id="UP000649617">
    <property type="component" value="Unassembled WGS sequence"/>
</dbReference>
<reference evidence="2" key="1">
    <citation type="submission" date="2021-02" db="EMBL/GenBank/DDBJ databases">
        <authorList>
            <person name="Dougan E. K."/>
            <person name="Rhodes N."/>
            <person name="Thang M."/>
            <person name="Chan C."/>
        </authorList>
    </citation>
    <scope>NUCLEOTIDE SEQUENCE</scope>
</reference>
<name>A0A812T4K2_SYMPI</name>
<feature type="non-terminal residue" evidence="2">
    <location>
        <position position="1"/>
    </location>
</feature>
<comment type="caution">
    <text evidence="2">The sequence shown here is derived from an EMBL/GenBank/DDBJ whole genome shotgun (WGS) entry which is preliminary data.</text>
</comment>
<evidence type="ECO:0000256" key="1">
    <source>
        <dbReference type="SAM" id="MobiDB-lite"/>
    </source>
</evidence>
<feature type="region of interest" description="Disordered" evidence="1">
    <location>
        <begin position="153"/>
        <end position="238"/>
    </location>
</feature>
<feature type="compositionally biased region" description="Low complexity" evidence="1">
    <location>
        <begin position="44"/>
        <end position="67"/>
    </location>
</feature>
<proteinExistence type="predicted"/>
<sequence>PEACSGSWVSGFTRPFAPPNVVKPLGERLAAVPLGALQSVAGQRSSPVSPRSAAASHSSQPPRARSASPITYIQARSPHVTAPAVQVSTAYPPSPTVSPGASFRTIVSFPQSSVGSGRSVSPYGRATWGAPRSPSPVVAYRSVLMPMAAKPAFASVQGSRLPDKTSFAGSARPEEGCPDPEPVKEADSSSNFDNGSSELSKAAVDKDLETNCIVSLEQEMSRNAPDDEPEQGVSEMNEENEEAYILSAFRHNQQSTAERRGLPQGAVAWRKAVADASIAAKAVLEGIPPSAQTETRGIEDSPPSVESLRATLQVLREKDGSEQLCAAKTVPKADTKIGYSDDKSTAAALESAAVNLANAAAEAAIALEWRQ</sequence>
<organism evidence="2 3">
    <name type="scientific">Symbiodinium pilosum</name>
    <name type="common">Dinoflagellate</name>
    <dbReference type="NCBI Taxonomy" id="2952"/>
    <lineage>
        <taxon>Eukaryota</taxon>
        <taxon>Sar</taxon>
        <taxon>Alveolata</taxon>
        <taxon>Dinophyceae</taxon>
        <taxon>Suessiales</taxon>
        <taxon>Symbiodiniaceae</taxon>
        <taxon>Symbiodinium</taxon>
    </lineage>
</organism>